<proteinExistence type="predicted"/>
<protein>
    <recommendedName>
        <fullName evidence="4">Type IV pilus modification protein PilV</fullName>
    </recommendedName>
</protein>
<keyword evidence="1" id="KW-1133">Transmembrane helix</keyword>
<dbReference type="EMBL" id="WKJJ01000016">
    <property type="protein sequence ID" value="MRV74756.1"/>
    <property type="molecule type" value="Genomic_DNA"/>
</dbReference>
<feature type="transmembrane region" description="Helical" evidence="1">
    <location>
        <begin position="12"/>
        <end position="35"/>
    </location>
</feature>
<evidence type="ECO:0000313" key="3">
    <source>
        <dbReference type="Proteomes" id="UP000446768"/>
    </source>
</evidence>
<keyword evidence="1" id="KW-0472">Membrane</keyword>
<gene>
    <name evidence="2" type="ORF">GJ700_23875</name>
</gene>
<dbReference type="AlphaFoldDB" id="A0A7X2IRK8"/>
<dbReference type="InterPro" id="IPR012902">
    <property type="entry name" value="N_methyl_site"/>
</dbReference>
<keyword evidence="1" id="KW-0812">Transmembrane</keyword>
<comment type="caution">
    <text evidence="2">The sequence shown here is derived from an EMBL/GenBank/DDBJ whole genome shotgun (WGS) entry which is preliminary data.</text>
</comment>
<evidence type="ECO:0000256" key="1">
    <source>
        <dbReference type="SAM" id="Phobius"/>
    </source>
</evidence>
<reference evidence="2 3" key="1">
    <citation type="submission" date="2019-11" db="EMBL/GenBank/DDBJ databases">
        <title>Novel species isolated from a subtropical stream in China.</title>
        <authorList>
            <person name="Lu H."/>
        </authorList>
    </citation>
    <scope>NUCLEOTIDE SEQUENCE [LARGE SCALE GENOMIC DNA]</scope>
    <source>
        <strain evidence="2 3">FT92W</strain>
    </source>
</reference>
<accession>A0A7X2IRK8</accession>
<organism evidence="2 3">
    <name type="scientific">Pseudoduganella rivuli</name>
    <dbReference type="NCBI Taxonomy" id="2666085"/>
    <lineage>
        <taxon>Bacteria</taxon>
        <taxon>Pseudomonadati</taxon>
        <taxon>Pseudomonadota</taxon>
        <taxon>Betaproteobacteria</taxon>
        <taxon>Burkholderiales</taxon>
        <taxon>Oxalobacteraceae</taxon>
        <taxon>Telluria group</taxon>
        <taxon>Pseudoduganella</taxon>
    </lineage>
</organism>
<keyword evidence="3" id="KW-1185">Reference proteome</keyword>
<evidence type="ECO:0008006" key="4">
    <source>
        <dbReference type="Google" id="ProtNLM"/>
    </source>
</evidence>
<sequence>MKALNQTRRQRGVAMLEAIIAIVILGVGLLGAVGMQARAYSALSDAGMRAEATIAGDTLLGIMSNDAANLASYAVTESGSANAVLAPWLTETKARIPNAIVAVTVTPQTGRTRVDISIRWTRKTGASENRHVLTSYVANAS</sequence>
<dbReference type="Proteomes" id="UP000446768">
    <property type="component" value="Unassembled WGS sequence"/>
</dbReference>
<name>A0A7X2IRK8_9BURK</name>
<dbReference type="Pfam" id="PF07963">
    <property type="entry name" value="N_methyl"/>
    <property type="match status" value="1"/>
</dbReference>
<dbReference type="RefSeq" id="WP_154378636.1">
    <property type="nucleotide sequence ID" value="NZ_WKJJ01000016.1"/>
</dbReference>
<evidence type="ECO:0000313" key="2">
    <source>
        <dbReference type="EMBL" id="MRV74756.1"/>
    </source>
</evidence>